<dbReference type="InterPro" id="IPR012910">
    <property type="entry name" value="Plug_dom"/>
</dbReference>
<dbReference type="KEGG" id="taer:GT409_11455"/>
<proteinExistence type="inferred from homology"/>
<dbReference type="AlphaFoldDB" id="A0A6P1MD92"/>
<feature type="domain" description="TonB-dependent receptor-like beta-barrel" evidence="7">
    <location>
        <begin position="575"/>
        <end position="976"/>
    </location>
</feature>
<dbReference type="InterPro" id="IPR013784">
    <property type="entry name" value="Carb-bd-like_fold"/>
</dbReference>
<reference evidence="9 10" key="1">
    <citation type="submission" date="2020-01" db="EMBL/GenBank/DDBJ databases">
        <title>Ponticoccus aerotolerans gen. nov., sp. nov., an anaerobic bacterium and proposal of Ponticoccusceae fam. nov., Ponticoccusles ord. nov. and Ponticoccuse classis nov. in the phylum Kiritimatiellaeota.</title>
        <authorList>
            <person name="Zhou L.Y."/>
            <person name="Du Z.J."/>
        </authorList>
    </citation>
    <scope>NUCLEOTIDE SEQUENCE [LARGE SCALE GENOMIC DNA]</scope>
    <source>
        <strain evidence="9 10">S-5007</strain>
    </source>
</reference>
<accession>A0A6P1MD92</accession>
<organism evidence="9 10">
    <name type="scientific">Tichowtungia aerotolerans</name>
    <dbReference type="NCBI Taxonomy" id="2697043"/>
    <lineage>
        <taxon>Bacteria</taxon>
        <taxon>Pseudomonadati</taxon>
        <taxon>Kiritimatiellota</taxon>
        <taxon>Tichowtungiia</taxon>
        <taxon>Tichowtungiales</taxon>
        <taxon>Tichowtungiaceae</taxon>
        <taxon>Tichowtungia</taxon>
    </lineage>
</organism>
<dbReference type="Gene3D" id="2.40.170.20">
    <property type="entry name" value="TonB-dependent receptor, beta-barrel domain"/>
    <property type="match status" value="1"/>
</dbReference>
<evidence type="ECO:0000256" key="6">
    <source>
        <dbReference type="SAM" id="SignalP"/>
    </source>
</evidence>
<evidence type="ECO:0000313" key="9">
    <source>
        <dbReference type="EMBL" id="QHI70038.1"/>
    </source>
</evidence>
<dbReference type="Gene3D" id="2.170.130.10">
    <property type="entry name" value="TonB-dependent receptor, plug domain"/>
    <property type="match status" value="1"/>
</dbReference>
<dbReference type="SUPFAM" id="SSF49452">
    <property type="entry name" value="Starch-binding domain-like"/>
    <property type="match status" value="1"/>
</dbReference>
<sequence>MNKFQITWVAVCAVFLMISSAVAQSSGGIRGIVYDEDFESPLAKAEVTVAETGRNVAATEEGNYVISGLEPGPYTLIVSKEGYTRKVFANVVVPAGCMVDQDASLSGEFTDMEEFVVQDLNMGGASEEGLLNLRMEAPALMDAVGSDLMSQAGASDAAQALTLVPGTTIQDGKYAVVRGLPDRYVSSQMNGVRLPSADPDKRAVQLDQFPSAMIESVQVAKTFTPDQQGDASGGAVNIILKGIPEKRVLEFRVGTKYKTNVGDAGDQFLKDKGTSISAWGHDAGSIQPQDINAQWTGALGVSRGDSPSMYDWSVTAGDKFQIGPDLRVGFIGSVFYKKEASYYEGRDDEYWLDRNYNRSTLVPYFSGGGAYMDYRGEVVPNWRSEGNTSLFDIQKGTEELQWGTLGAVGAETENHELTLLYSYNFSAENTAQLDEDTRGKYYYFPDYDPKDPTSPGGADSDWPRPGRDYSQFAPFRRTEGLEYKERIASSLQLRGKHTLPSGDYRLGSVLTIKEPEFDWTVAKSKSIIDTPDRRTLSTYWLVDENGDPSHKVESGEGGIAELQRNWRKVEEVSDQYFYNMKLPFEAWNGDDGFLKVGAFNDQVDRKYDENTYYTTQTLSYDADWDVLWNEHYSSLSLDMEDYPLDVNYDGKQNVSAWYYMAEIPVFSFFKLMGGARFEKTDISTTMRDVDPDAKLYIPKYNYSSVNFAGNEGDANASVKQNDVLPALGFEFTPHEKITVRGSYTETIARMTFKELAPIQQVEEIGDDIFVGNPDLGLSSLKNYDLRFDYNPYPGGLISLSWFYKKIKDPIDYRQQLLAGSILATTADNYSEGQINGYEIEVRQSMGEWWDLLDGLSVGGNLTYIQSELDASGKEIKDLFDAGLADVVAAEYDGTIRDMMGTPEYLYNLNATYTVPKFGTELGLFYTVKGDALKTAGTQDGGYYFPHVYEKEYATLNFSLSQKLWERWKLGFKVKNLLNPEVQDVYRSKYTGQDMVKNSYKKGVEFSISLGCEF</sequence>
<evidence type="ECO:0000256" key="3">
    <source>
        <dbReference type="ARBA" id="ARBA00023237"/>
    </source>
</evidence>
<feature type="domain" description="TonB-dependent receptor plug" evidence="8">
    <location>
        <begin position="135"/>
        <end position="235"/>
    </location>
</feature>
<dbReference type="GO" id="GO:0030246">
    <property type="term" value="F:carbohydrate binding"/>
    <property type="evidence" value="ECO:0007669"/>
    <property type="project" value="InterPro"/>
</dbReference>
<evidence type="ECO:0000259" key="8">
    <source>
        <dbReference type="Pfam" id="PF07715"/>
    </source>
</evidence>
<feature type="chain" id="PRO_5026828552" evidence="6">
    <location>
        <begin position="24"/>
        <end position="1013"/>
    </location>
</feature>
<keyword evidence="3" id="KW-0998">Cell outer membrane</keyword>
<dbReference type="Pfam" id="PF07715">
    <property type="entry name" value="Plug"/>
    <property type="match status" value="1"/>
</dbReference>
<dbReference type="Pfam" id="PF00593">
    <property type="entry name" value="TonB_dep_Rec_b-barrel"/>
    <property type="match status" value="1"/>
</dbReference>
<protein>
    <submittedName>
        <fullName evidence="9">TonB-dependent receptor</fullName>
    </submittedName>
</protein>
<dbReference type="Proteomes" id="UP000464954">
    <property type="component" value="Chromosome"/>
</dbReference>
<evidence type="ECO:0000256" key="4">
    <source>
        <dbReference type="RuleBase" id="RU003357"/>
    </source>
</evidence>
<feature type="region of interest" description="Disordered" evidence="5">
    <location>
        <begin position="446"/>
        <end position="467"/>
    </location>
</feature>
<evidence type="ECO:0000313" key="10">
    <source>
        <dbReference type="Proteomes" id="UP000464954"/>
    </source>
</evidence>
<evidence type="ECO:0000259" key="7">
    <source>
        <dbReference type="Pfam" id="PF00593"/>
    </source>
</evidence>
<keyword evidence="4" id="KW-0798">TonB box</keyword>
<dbReference type="InterPro" id="IPR037066">
    <property type="entry name" value="Plug_dom_sf"/>
</dbReference>
<evidence type="ECO:0000256" key="5">
    <source>
        <dbReference type="SAM" id="MobiDB-lite"/>
    </source>
</evidence>
<comment type="subcellular location">
    <subcellularLocation>
        <location evidence="1 4">Cell outer membrane</location>
    </subcellularLocation>
</comment>
<comment type="similarity">
    <text evidence="4">Belongs to the TonB-dependent receptor family.</text>
</comment>
<dbReference type="GO" id="GO:0009279">
    <property type="term" value="C:cell outer membrane"/>
    <property type="evidence" value="ECO:0007669"/>
    <property type="project" value="UniProtKB-SubCell"/>
</dbReference>
<keyword evidence="10" id="KW-1185">Reference proteome</keyword>
<name>A0A6P1MD92_9BACT</name>
<dbReference type="EMBL" id="CP047593">
    <property type="protein sequence ID" value="QHI70038.1"/>
    <property type="molecule type" value="Genomic_DNA"/>
</dbReference>
<dbReference type="Pfam" id="PF13620">
    <property type="entry name" value="CarboxypepD_reg"/>
    <property type="match status" value="1"/>
</dbReference>
<evidence type="ECO:0000256" key="1">
    <source>
        <dbReference type="ARBA" id="ARBA00004442"/>
    </source>
</evidence>
<feature type="signal peptide" evidence="6">
    <location>
        <begin position="1"/>
        <end position="23"/>
    </location>
</feature>
<evidence type="ECO:0000256" key="2">
    <source>
        <dbReference type="ARBA" id="ARBA00023136"/>
    </source>
</evidence>
<dbReference type="InterPro" id="IPR036942">
    <property type="entry name" value="Beta-barrel_TonB_sf"/>
</dbReference>
<gene>
    <name evidence="9" type="ORF">GT409_11455</name>
</gene>
<keyword evidence="2 4" id="KW-0472">Membrane</keyword>
<keyword evidence="9" id="KW-0675">Receptor</keyword>
<dbReference type="PANTHER" id="PTHR40980">
    <property type="entry name" value="PLUG DOMAIN-CONTAINING PROTEIN"/>
    <property type="match status" value="1"/>
</dbReference>
<dbReference type="PANTHER" id="PTHR40980:SF4">
    <property type="entry name" value="TONB-DEPENDENT RECEPTOR-LIKE BETA-BARREL DOMAIN-CONTAINING PROTEIN"/>
    <property type="match status" value="1"/>
</dbReference>
<dbReference type="Gene3D" id="2.60.40.1120">
    <property type="entry name" value="Carboxypeptidase-like, regulatory domain"/>
    <property type="match status" value="1"/>
</dbReference>
<dbReference type="RefSeq" id="WP_160629217.1">
    <property type="nucleotide sequence ID" value="NZ_CP047593.1"/>
</dbReference>
<dbReference type="InterPro" id="IPR000531">
    <property type="entry name" value="Beta-barrel_TonB"/>
</dbReference>
<dbReference type="SUPFAM" id="SSF56935">
    <property type="entry name" value="Porins"/>
    <property type="match status" value="1"/>
</dbReference>
<keyword evidence="6" id="KW-0732">Signal</keyword>